<protein>
    <submittedName>
        <fullName evidence="1">Uncharacterized protein</fullName>
    </submittedName>
</protein>
<dbReference type="AlphaFoldDB" id="A0A0A9CLG9"/>
<name>A0A0A9CLG9_ARUDO</name>
<organism evidence="1">
    <name type="scientific">Arundo donax</name>
    <name type="common">Giant reed</name>
    <name type="synonym">Donax arundinaceus</name>
    <dbReference type="NCBI Taxonomy" id="35708"/>
    <lineage>
        <taxon>Eukaryota</taxon>
        <taxon>Viridiplantae</taxon>
        <taxon>Streptophyta</taxon>
        <taxon>Embryophyta</taxon>
        <taxon>Tracheophyta</taxon>
        <taxon>Spermatophyta</taxon>
        <taxon>Magnoliopsida</taxon>
        <taxon>Liliopsida</taxon>
        <taxon>Poales</taxon>
        <taxon>Poaceae</taxon>
        <taxon>PACMAD clade</taxon>
        <taxon>Arundinoideae</taxon>
        <taxon>Arundineae</taxon>
        <taxon>Arundo</taxon>
    </lineage>
</organism>
<proteinExistence type="predicted"/>
<accession>A0A0A9CLG9</accession>
<evidence type="ECO:0000313" key="1">
    <source>
        <dbReference type="EMBL" id="JAD77104.1"/>
    </source>
</evidence>
<dbReference type="EMBL" id="GBRH01220791">
    <property type="protein sequence ID" value="JAD77104.1"/>
    <property type="molecule type" value="Transcribed_RNA"/>
</dbReference>
<reference evidence="1" key="1">
    <citation type="submission" date="2014-09" db="EMBL/GenBank/DDBJ databases">
        <authorList>
            <person name="Magalhaes I.L.F."/>
            <person name="Oliveira U."/>
            <person name="Santos F.R."/>
            <person name="Vidigal T.H.D.A."/>
            <person name="Brescovit A.D."/>
            <person name="Santos A.J."/>
        </authorList>
    </citation>
    <scope>NUCLEOTIDE SEQUENCE</scope>
    <source>
        <tissue evidence="1">Shoot tissue taken approximately 20 cm above the soil surface</tissue>
    </source>
</reference>
<sequence>MSASSTRFSFRTTLSRGATFFCAFAETGPSSRQKTVRIVLTSFFTRLCLSSSAFFLSFNS</sequence>
<reference evidence="1" key="2">
    <citation type="journal article" date="2015" name="Data Brief">
        <title>Shoot transcriptome of the giant reed, Arundo donax.</title>
        <authorList>
            <person name="Barrero R.A."/>
            <person name="Guerrero F.D."/>
            <person name="Moolhuijzen P."/>
            <person name="Goolsby J.A."/>
            <person name="Tidwell J."/>
            <person name="Bellgard S.E."/>
            <person name="Bellgard M.I."/>
        </authorList>
    </citation>
    <scope>NUCLEOTIDE SEQUENCE</scope>
    <source>
        <tissue evidence="1">Shoot tissue taken approximately 20 cm above the soil surface</tissue>
    </source>
</reference>